<dbReference type="Pfam" id="PF12680">
    <property type="entry name" value="SnoaL_2"/>
    <property type="match status" value="1"/>
</dbReference>
<organism evidence="2">
    <name type="scientific">uncultured Eubacteriales bacterium</name>
    <dbReference type="NCBI Taxonomy" id="172733"/>
    <lineage>
        <taxon>Bacteria</taxon>
        <taxon>Bacillati</taxon>
        <taxon>Bacillota</taxon>
        <taxon>Clostridia</taxon>
        <taxon>Eubacteriales</taxon>
        <taxon>environmental samples</taxon>
    </lineage>
</organism>
<dbReference type="EMBL" id="FLUN01000001">
    <property type="protein sequence ID" value="SBW11318.1"/>
    <property type="molecule type" value="Genomic_DNA"/>
</dbReference>
<accession>A0A212KI62</accession>
<proteinExistence type="predicted"/>
<evidence type="ECO:0000313" key="2">
    <source>
        <dbReference type="EMBL" id="SBW11318.1"/>
    </source>
</evidence>
<evidence type="ECO:0000259" key="1">
    <source>
        <dbReference type="Pfam" id="PF12680"/>
    </source>
</evidence>
<protein>
    <recommendedName>
        <fullName evidence="1">SnoaL-like domain-containing protein</fullName>
    </recommendedName>
</protein>
<dbReference type="InterPro" id="IPR037401">
    <property type="entry name" value="SnoaL-like"/>
</dbReference>
<dbReference type="Gene3D" id="3.10.450.50">
    <property type="match status" value="1"/>
</dbReference>
<sequence length="131" mass="15033">MRNGMDMRVQIAALWDAVARQDGAAMREFFAPDAVICWHCTDEQFTLEEYIRANCEYPGRWRGEVERVMELGGTAVAAVRVWLAEGSASFHCAAIYRFEDGKIVRSDEYWGDDGPAPQWRQEKNIGKRIEK</sequence>
<name>A0A212KI62_9FIRM</name>
<gene>
    <name evidence="2" type="ORF">KL86CLO1_13234</name>
</gene>
<dbReference type="SUPFAM" id="SSF54427">
    <property type="entry name" value="NTF2-like"/>
    <property type="match status" value="1"/>
</dbReference>
<dbReference type="AlphaFoldDB" id="A0A212KI62"/>
<feature type="domain" description="SnoaL-like" evidence="1">
    <location>
        <begin position="12"/>
        <end position="105"/>
    </location>
</feature>
<dbReference type="InterPro" id="IPR032710">
    <property type="entry name" value="NTF2-like_dom_sf"/>
</dbReference>
<reference evidence="2" key="1">
    <citation type="submission" date="2016-04" db="EMBL/GenBank/DDBJ databases">
        <authorList>
            <person name="Evans L.H."/>
            <person name="Alamgir A."/>
            <person name="Owens N."/>
            <person name="Weber N.D."/>
            <person name="Virtaneva K."/>
            <person name="Barbian K."/>
            <person name="Babar A."/>
            <person name="Rosenke K."/>
        </authorList>
    </citation>
    <scope>NUCLEOTIDE SEQUENCE</scope>
    <source>
        <strain evidence="2">86</strain>
    </source>
</reference>